<organism evidence="3 4">
    <name type="scientific">Adineta ricciae</name>
    <name type="common">Rotifer</name>
    <dbReference type="NCBI Taxonomy" id="249248"/>
    <lineage>
        <taxon>Eukaryota</taxon>
        <taxon>Metazoa</taxon>
        <taxon>Spiralia</taxon>
        <taxon>Gnathifera</taxon>
        <taxon>Rotifera</taxon>
        <taxon>Eurotatoria</taxon>
        <taxon>Bdelloidea</taxon>
        <taxon>Adinetida</taxon>
        <taxon>Adinetidae</taxon>
        <taxon>Adineta</taxon>
    </lineage>
</organism>
<evidence type="ECO:0000256" key="1">
    <source>
        <dbReference type="SAM" id="Phobius"/>
    </source>
</evidence>
<comment type="caution">
    <text evidence="3">The sequence shown here is derived from an EMBL/GenBank/DDBJ whole genome shotgun (WGS) entry which is preliminary data.</text>
</comment>
<dbReference type="EMBL" id="CAJNOJ010000427">
    <property type="protein sequence ID" value="CAF1444570.1"/>
    <property type="molecule type" value="Genomic_DNA"/>
</dbReference>
<keyword evidence="1" id="KW-1133">Transmembrane helix</keyword>
<sequence length="98" mass="10256">MDSIIFKCLLLCLLIAEVTSTICICCCPTMGSGTCGQTGVPGCYACTNAKCRSSFTCTQTGSSGLTATCSASLGHYLSFIAFALPLLVYLYNNRGIQS</sequence>
<keyword evidence="2" id="KW-0732">Signal</keyword>
<proteinExistence type="predicted"/>
<accession>A0A815P5R9</accession>
<keyword evidence="1" id="KW-0472">Membrane</keyword>
<feature type="chain" id="PRO_5032782442" evidence="2">
    <location>
        <begin position="21"/>
        <end position="98"/>
    </location>
</feature>
<keyword evidence="1" id="KW-0812">Transmembrane</keyword>
<evidence type="ECO:0000256" key="2">
    <source>
        <dbReference type="SAM" id="SignalP"/>
    </source>
</evidence>
<name>A0A815P5R9_ADIRI</name>
<reference evidence="3" key="1">
    <citation type="submission" date="2021-02" db="EMBL/GenBank/DDBJ databases">
        <authorList>
            <person name="Nowell W R."/>
        </authorList>
    </citation>
    <scope>NUCLEOTIDE SEQUENCE</scope>
</reference>
<protein>
    <submittedName>
        <fullName evidence="3">Uncharacterized protein</fullName>
    </submittedName>
</protein>
<dbReference type="Proteomes" id="UP000663852">
    <property type="component" value="Unassembled WGS sequence"/>
</dbReference>
<feature type="signal peptide" evidence="2">
    <location>
        <begin position="1"/>
        <end position="20"/>
    </location>
</feature>
<evidence type="ECO:0000313" key="3">
    <source>
        <dbReference type="EMBL" id="CAF1444570.1"/>
    </source>
</evidence>
<dbReference type="AlphaFoldDB" id="A0A815P5R9"/>
<evidence type="ECO:0000313" key="4">
    <source>
        <dbReference type="Proteomes" id="UP000663852"/>
    </source>
</evidence>
<gene>
    <name evidence="3" type="ORF">EDS130_LOCUS39109</name>
</gene>
<feature type="transmembrane region" description="Helical" evidence="1">
    <location>
        <begin position="73"/>
        <end position="91"/>
    </location>
</feature>